<feature type="transmembrane region" description="Helical" evidence="8">
    <location>
        <begin position="50"/>
        <end position="68"/>
    </location>
</feature>
<gene>
    <name evidence="9" type="ORF">WG66_10568</name>
</gene>
<evidence type="ECO:0000256" key="5">
    <source>
        <dbReference type="PROSITE-ProRule" id="PRU00282"/>
    </source>
</evidence>
<evidence type="ECO:0000256" key="2">
    <source>
        <dbReference type="ARBA" id="ARBA00022692"/>
    </source>
</evidence>
<dbReference type="Proteomes" id="UP000054988">
    <property type="component" value="Unassembled WGS sequence"/>
</dbReference>
<feature type="repeat" description="Solcar" evidence="5">
    <location>
        <begin position="177"/>
        <end position="258"/>
    </location>
</feature>
<dbReference type="PROSITE" id="PS50920">
    <property type="entry name" value="SOLCAR"/>
    <property type="match status" value="1"/>
</dbReference>
<evidence type="ECO:0008006" key="11">
    <source>
        <dbReference type="Google" id="ProtNLM"/>
    </source>
</evidence>
<dbReference type="AlphaFoldDB" id="A0A0W0FKJ7"/>
<comment type="subcellular location">
    <subcellularLocation>
        <location evidence="1">Membrane</location>
        <topology evidence="1">Multi-pass membrane protein</topology>
    </subcellularLocation>
</comment>
<feature type="transmembrane region" description="Helical" evidence="8">
    <location>
        <begin position="88"/>
        <end position="109"/>
    </location>
</feature>
<comment type="caution">
    <text evidence="9">The sequence shown here is derived from an EMBL/GenBank/DDBJ whole genome shotgun (WGS) entry which is preliminary data.</text>
</comment>
<sequence>MSSPPQSKVTSPVAETEPLLQNNETQRNYSGEEENVPEADPNQKRSVGELVFYAVCIVVALVMLALLVKGFIENDDLEFDFGNALKSALGGGLSGAAAMILQVFTLMPLRTVMNYQYRYGTSTTQAIRTLYHNGGWKRYYQGLGPALVQGPVSRFGDTAANVGILALLDSNSYMKHLPSPVKTVFSAVAAACFRMILTPIDTLKTTMQTQGRDGVAILKTRIRLYGIGTLWYGALGTAAATFVGYYPWFGTYNYLKATLPMPDKTYQQFLRQAFIGFVASVVSDTISNFLRVLKTYRQVNQTRIGYWNAAEAVVRQDGYRGLFGRGLKTRILANGLQGLMFSVLWKLFLDLWNKKTE</sequence>
<evidence type="ECO:0000256" key="7">
    <source>
        <dbReference type="SAM" id="MobiDB-lite"/>
    </source>
</evidence>
<evidence type="ECO:0000256" key="8">
    <source>
        <dbReference type="SAM" id="Phobius"/>
    </source>
</evidence>
<evidence type="ECO:0000313" key="9">
    <source>
        <dbReference type="EMBL" id="KTB36831.1"/>
    </source>
</evidence>
<keyword evidence="4 5" id="KW-0472">Membrane</keyword>
<feature type="transmembrane region" description="Helical" evidence="8">
    <location>
        <begin position="229"/>
        <end position="249"/>
    </location>
</feature>
<accession>A0A0W0FKJ7</accession>
<dbReference type="InterPro" id="IPR023395">
    <property type="entry name" value="MCP_dom_sf"/>
</dbReference>
<name>A0A0W0FKJ7_MONRR</name>
<feature type="compositionally biased region" description="Polar residues" evidence="7">
    <location>
        <begin position="19"/>
        <end position="29"/>
    </location>
</feature>
<keyword evidence="3 8" id="KW-1133">Transmembrane helix</keyword>
<comment type="similarity">
    <text evidence="6">Belongs to the mitochondrial carrier (TC 2.A.29) family.</text>
</comment>
<dbReference type="GO" id="GO:0016020">
    <property type="term" value="C:membrane"/>
    <property type="evidence" value="ECO:0007669"/>
    <property type="project" value="UniProtKB-SubCell"/>
</dbReference>
<feature type="compositionally biased region" description="Polar residues" evidence="7">
    <location>
        <begin position="1"/>
        <end position="10"/>
    </location>
</feature>
<proteinExistence type="inferred from homology"/>
<keyword evidence="2 5" id="KW-0812">Transmembrane</keyword>
<dbReference type="InterPro" id="IPR018108">
    <property type="entry name" value="MCP_transmembrane"/>
</dbReference>
<keyword evidence="6" id="KW-0813">Transport</keyword>
<dbReference type="EMBL" id="LATX01001880">
    <property type="protein sequence ID" value="KTB36831.1"/>
    <property type="molecule type" value="Genomic_DNA"/>
</dbReference>
<reference evidence="9 10" key="1">
    <citation type="submission" date="2015-12" db="EMBL/GenBank/DDBJ databases">
        <title>Draft genome sequence of Moniliophthora roreri, the causal agent of frosty pod rot of cacao.</title>
        <authorList>
            <person name="Aime M.C."/>
            <person name="Diaz-Valderrama J.R."/>
            <person name="Kijpornyongpan T."/>
            <person name="Phillips-Mora W."/>
        </authorList>
    </citation>
    <scope>NUCLEOTIDE SEQUENCE [LARGE SCALE GENOMIC DNA]</scope>
    <source>
        <strain evidence="9 10">MCA 2952</strain>
    </source>
</reference>
<evidence type="ECO:0000256" key="6">
    <source>
        <dbReference type="RuleBase" id="RU000488"/>
    </source>
</evidence>
<feature type="region of interest" description="Disordered" evidence="7">
    <location>
        <begin position="1"/>
        <end position="41"/>
    </location>
</feature>
<dbReference type="Gene3D" id="1.50.40.10">
    <property type="entry name" value="Mitochondrial carrier domain"/>
    <property type="match status" value="1"/>
</dbReference>
<evidence type="ECO:0000313" key="10">
    <source>
        <dbReference type="Proteomes" id="UP000054988"/>
    </source>
</evidence>
<protein>
    <recommendedName>
        <fullName evidence="11">Mitochondrial carrier</fullName>
    </recommendedName>
</protein>
<dbReference type="eggNOG" id="KOG0754">
    <property type="taxonomic scope" value="Eukaryota"/>
</dbReference>
<organism evidence="9 10">
    <name type="scientific">Moniliophthora roreri</name>
    <name type="common">Frosty pod rot fungus</name>
    <name type="synonym">Monilia roreri</name>
    <dbReference type="NCBI Taxonomy" id="221103"/>
    <lineage>
        <taxon>Eukaryota</taxon>
        <taxon>Fungi</taxon>
        <taxon>Dikarya</taxon>
        <taxon>Basidiomycota</taxon>
        <taxon>Agaricomycotina</taxon>
        <taxon>Agaricomycetes</taxon>
        <taxon>Agaricomycetidae</taxon>
        <taxon>Agaricales</taxon>
        <taxon>Marasmiineae</taxon>
        <taxon>Marasmiaceae</taxon>
        <taxon>Moniliophthora</taxon>
    </lineage>
</organism>
<feature type="transmembrane region" description="Helical" evidence="8">
    <location>
        <begin position="269"/>
        <end position="293"/>
    </location>
</feature>
<evidence type="ECO:0000256" key="1">
    <source>
        <dbReference type="ARBA" id="ARBA00004141"/>
    </source>
</evidence>
<dbReference type="Pfam" id="PF00153">
    <property type="entry name" value="Mito_carr"/>
    <property type="match status" value="2"/>
</dbReference>
<dbReference type="SUPFAM" id="SSF103506">
    <property type="entry name" value="Mitochondrial carrier"/>
    <property type="match status" value="1"/>
</dbReference>
<evidence type="ECO:0000256" key="4">
    <source>
        <dbReference type="ARBA" id="ARBA00023136"/>
    </source>
</evidence>
<dbReference type="PANTHER" id="PTHR47567:SF1">
    <property type="entry name" value="NAD-DEPENDENT EPIMERASE_DEHYDRATASE DOMAIN-CONTAINING PROTEIN"/>
    <property type="match status" value="1"/>
</dbReference>
<dbReference type="PANTHER" id="PTHR47567">
    <property type="entry name" value="MITOCHONDRIAL SUBSTRATE/SOLUTE CARRIER"/>
    <property type="match status" value="1"/>
</dbReference>
<evidence type="ECO:0000256" key="3">
    <source>
        <dbReference type="ARBA" id="ARBA00022989"/>
    </source>
</evidence>